<evidence type="ECO:0000313" key="3">
    <source>
        <dbReference type="Proteomes" id="UP000054172"/>
    </source>
</evidence>
<keyword evidence="3" id="KW-1185">Reference proteome</keyword>
<evidence type="ECO:0000313" key="2">
    <source>
        <dbReference type="EMBL" id="KQM09181.1"/>
    </source>
</evidence>
<organism evidence="2 3">
    <name type="scientific">Candidatus [Bacteroides] periocalifornicus</name>
    <dbReference type="NCBI Taxonomy" id="1702214"/>
    <lineage>
        <taxon>Bacteria</taxon>
        <taxon>Pseudomonadati</taxon>
        <taxon>Bacteroidota</taxon>
    </lineage>
</organism>
<dbReference type="STRING" id="1702214.AL399_03200"/>
<dbReference type="AlphaFoldDB" id="A0A0Q4B8E6"/>
<protein>
    <submittedName>
        <fullName evidence="2">Uncharacterized protein</fullName>
    </submittedName>
</protein>
<evidence type="ECO:0000256" key="1">
    <source>
        <dbReference type="SAM" id="MobiDB-lite"/>
    </source>
</evidence>
<name>A0A0Q4B8E6_9BACT</name>
<dbReference type="EMBL" id="LIIK01000010">
    <property type="protein sequence ID" value="KQM09181.1"/>
    <property type="molecule type" value="Genomic_DNA"/>
</dbReference>
<dbReference type="Proteomes" id="UP000054172">
    <property type="component" value="Unassembled WGS sequence"/>
</dbReference>
<accession>A0A0Q4B8E6</accession>
<sequence>MVGNPQIEGKSGIKIRKTLGEPMGEKIVVVRIQRGQEPAGGDGGAIINGKADHDASLRPPRNGRIGFKPPFSKRGTTTKGPDGFNLLGDFPFLRVNRFQSRNSISRRM</sequence>
<gene>
    <name evidence="2" type="ORF">AL399_03200</name>
</gene>
<comment type="caution">
    <text evidence="2">The sequence shown here is derived from an EMBL/GenBank/DDBJ whole genome shotgun (WGS) entry which is preliminary data.</text>
</comment>
<feature type="region of interest" description="Disordered" evidence="1">
    <location>
        <begin position="35"/>
        <end position="82"/>
    </location>
</feature>
<dbReference type="PATRIC" id="fig|1702214.3.peg.1131"/>
<proteinExistence type="predicted"/>
<reference evidence="2" key="1">
    <citation type="submission" date="2015-08" db="EMBL/GenBank/DDBJ databases">
        <title>Candidatus Bacteriodes Periocalifornicus.</title>
        <authorList>
            <person name="McLean J.S."/>
            <person name="Kelley S."/>
        </authorList>
    </citation>
    <scope>NUCLEOTIDE SEQUENCE [LARGE SCALE GENOMIC DNA]</scope>
    <source>
        <strain evidence="2">12B</strain>
    </source>
</reference>